<dbReference type="InterPro" id="IPR011013">
    <property type="entry name" value="Gal_mutarotase_sf_dom"/>
</dbReference>
<dbReference type="PANTHER" id="PTHR11051">
    <property type="entry name" value="GLYCOSYL HYDROLASE-RELATED"/>
    <property type="match status" value="1"/>
</dbReference>
<dbReference type="Pfam" id="PF03632">
    <property type="entry name" value="Glyco_hydro_65m"/>
    <property type="match status" value="1"/>
</dbReference>
<accession>A0A0R1KWY0</accession>
<evidence type="ECO:0000259" key="2">
    <source>
        <dbReference type="Pfam" id="PF03633"/>
    </source>
</evidence>
<dbReference type="GO" id="GO:0016757">
    <property type="term" value="F:glycosyltransferase activity"/>
    <property type="evidence" value="ECO:0007669"/>
    <property type="project" value="UniProtKB-ARBA"/>
</dbReference>
<feature type="domain" description="Glycoside hydrolase family 65 N-terminal" evidence="3">
    <location>
        <begin position="129"/>
        <end position="373"/>
    </location>
</feature>
<dbReference type="GO" id="GO:0030246">
    <property type="term" value="F:carbohydrate binding"/>
    <property type="evidence" value="ECO:0007669"/>
    <property type="project" value="InterPro"/>
</dbReference>
<comment type="caution">
    <text evidence="4">The sequence shown here is derived from an EMBL/GenBank/DDBJ whole genome shotgun (WGS) entry which is preliminary data.</text>
</comment>
<dbReference type="InterPro" id="IPR005196">
    <property type="entry name" value="Glyco_hydro_65_N"/>
</dbReference>
<dbReference type="Gene3D" id="2.70.98.40">
    <property type="entry name" value="Glycoside hydrolase, family 65, N-terminal domain"/>
    <property type="match status" value="1"/>
</dbReference>
<dbReference type="STRING" id="1423788.FC78_GL001564"/>
<evidence type="ECO:0000313" key="5">
    <source>
        <dbReference type="Proteomes" id="UP000051515"/>
    </source>
</evidence>
<dbReference type="SUPFAM" id="SSF74650">
    <property type="entry name" value="Galactose mutarotase-like"/>
    <property type="match status" value="1"/>
</dbReference>
<feature type="domain" description="Glycoside hydrolase family 65 C-terminal" evidence="2">
    <location>
        <begin position="839"/>
        <end position="887"/>
    </location>
</feature>
<dbReference type="Gene3D" id="2.60.420.10">
    <property type="entry name" value="Maltose phosphorylase, domain 3"/>
    <property type="match status" value="1"/>
</dbReference>
<dbReference type="Pfam" id="PF03636">
    <property type="entry name" value="Glyco_hydro_65N"/>
    <property type="match status" value="1"/>
</dbReference>
<protein>
    <submittedName>
        <fullName evidence="4">Trehalose 6-phosphate phosphorylase</fullName>
    </submittedName>
</protein>
<gene>
    <name evidence="4" type="ORF">FC78_GL001564</name>
</gene>
<dbReference type="Gene3D" id="1.50.10.10">
    <property type="match status" value="1"/>
</dbReference>
<evidence type="ECO:0000313" key="4">
    <source>
        <dbReference type="EMBL" id="KRK83607.1"/>
    </source>
</evidence>
<sequence length="905" mass="104336">MEEIVMKPLYLKFTDDEIIYSDNKDLTDQQSYKLNPGQELKENFQDFAKNLSTPIDSLILTNTHESLLNKNLITYNGQTIDCRNDLENIFHVPVVNMEDIRKDGLALAIHNAISYSGWHLDYNHLDHDKRQYGQESMQTIGNGFLGLRGTYLEAKANDDNYPATYVAGVFNQLSTPINGREVINEDLVNLPNSQYISFKVDEGDYLRIKDDLVQESVRSLDMKHGILTISTIIKLDDGKELKVVAKKLADLKNYHDYYLQYSVTPLNFYGKITLLTQTDASVVNSNVARYRNLANKHLVVDNIENNDKEILMLAHTNQSQIDLAIKTNISYPDIDNAQYYMENKSEVASQFIAFNVKPNHTYTLEKAVSIFTSLETNPDMIDTARNHKFIPTFAGAQEASKEAWHDVWKKENIIVSGDVTAQKLLHLNCFSMTIAAQELANKHLDVSVGSRGLTGEGYRGHIFWDELFDMNFYLLHYPELVKNLMMYRYNRLDAAEEYAAASDYKGAMFPWQSGMYGDEQSQEVHLNPMTNTWDPDNSRKQRHVSLAVAYNVLNYYNATQDEAFMSQYGLEMLFDIAEFWISMSKFDPDTGKYTISDVMGPDEFHENYPGDTDNQGLKNNAYTNIMVSWFFKKLAKLIEDEPAKVIDDNLKRTNFTQENIKDLNNIRHNLKLDFSGDILGQFEGYFDLKEIDFNKYRQQYGNISRMDRILKAHHDSPDNYQIAKQADTLMALFNIRESAFLKIMLDLDYPIVNPNKFIHDNIKYYIARTTHGSTLSRIVYSMLMLKIGEDKQAWKLFYEALTSDYYDIQGGTTAEGIHLGVMGATLNVVTSYFAGVDYRGKMLEVNPHMPKQWEEVDFQMTFRDVNFKFRVTDNTFIVTTDKDTEIKFLNQKLPLTANQEIQLTY</sequence>
<organism evidence="4 5">
    <name type="scientific">Companilactobacillus bobalius DSM 19674</name>
    <dbReference type="NCBI Taxonomy" id="1423788"/>
    <lineage>
        <taxon>Bacteria</taxon>
        <taxon>Bacillati</taxon>
        <taxon>Bacillota</taxon>
        <taxon>Bacilli</taxon>
        <taxon>Lactobacillales</taxon>
        <taxon>Lactobacillaceae</taxon>
        <taxon>Companilactobacillus</taxon>
        <taxon>Companilactobacillus bobalius</taxon>
    </lineage>
</organism>
<reference evidence="4 5" key="1">
    <citation type="journal article" date="2015" name="Genome Announc.">
        <title>Expanding the biotechnology potential of lactobacilli through comparative genomics of 213 strains and associated genera.</title>
        <authorList>
            <person name="Sun Z."/>
            <person name="Harris H.M."/>
            <person name="McCann A."/>
            <person name="Guo C."/>
            <person name="Argimon S."/>
            <person name="Zhang W."/>
            <person name="Yang X."/>
            <person name="Jeffery I.B."/>
            <person name="Cooney J.C."/>
            <person name="Kagawa T.F."/>
            <person name="Liu W."/>
            <person name="Song Y."/>
            <person name="Salvetti E."/>
            <person name="Wrobel A."/>
            <person name="Rasinkangas P."/>
            <person name="Parkhill J."/>
            <person name="Rea M.C."/>
            <person name="O'Sullivan O."/>
            <person name="Ritari J."/>
            <person name="Douillard F.P."/>
            <person name="Paul Ross R."/>
            <person name="Yang R."/>
            <person name="Briner A.E."/>
            <person name="Felis G.E."/>
            <person name="de Vos W.M."/>
            <person name="Barrangou R."/>
            <person name="Klaenhammer T.R."/>
            <person name="Caufield P.W."/>
            <person name="Cui Y."/>
            <person name="Zhang H."/>
            <person name="O'Toole P.W."/>
        </authorList>
    </citation>
    <scope>NUCLEOTIDE SEQUENCE [LARGE SCALE GENOMIC DNA]</scope>
    <source>
        <strain evidence="4 5">DSM 19674</strain>
    </source>
</reference>
<dbReference type="InterPro" id="IPR005195">
    <property type="entry name" value="Glyco_hydro_65_M"/>
</dbReference>
<proteinExistence type="predicted"/>
<dbReference type="Proteomes" id="UP000051515">
    <property type="component" value="Unassembled WGS sequence"/>
</dbReference>
<name>A0A0R1KWY0_9LACO</name>
<evidence type="ECO:0000259" key="1">
    <source>
        <dbReference type="Pfam" id="PF03632"/>
    </source>
</evidence>
<evidence type="ECO:0000259" key="3">
    <source>
        <dbReference type="Pfam" id="PF03636"/>
    </source>
</evidence>
<dbReference type="InterPro" id="IPR005194">
    <property type="entry name" value="Glyco_hydro_65_C"/>
</dbReference>
<feature type="domain" description="Glycoside hydrolase family 65 central catalytic" evidence="1">
    <location>
        <begin position="428"/>
        <end position="826"/>
    </location>
</feature>
<dbReference type="Pfam" id="PF03633">
    <property type="entry name" value="Glyco_hydro_65C"/>
    <property type="match status" value="1"/>
</dbReference>
<dbReference type="InterPro" id="IPR012341">
    <property type="entry name" value="6hp_glycosidase-like_sf"/>
</dbReference>
<dbReference type="AlphaFoldDB" id="A0A0R1KWY0"/>
<dbReference type="InterPro" id="IPR008928">
    <property type="entry name" value="6-hairpin_glycosidase_sf"/>
</dbReference>
<keyword evidence="5" id="KW-1185">Reference proteome</keyword>
<dbReference type="InterPro" id="IPR037018">
    <property type="entry name" value="GH65_N"/>
</dbReference>
<dbReference type="EMBL" id="AZDY01000036">
    <property type="protein sequence ID" value="KRK83607.1"/>
    <property type="molecule type" value="Genomic_DNA"/>
</dbReference>
<dbReference type="PANTHER" id="PTHR11051:SF8">
    <property type="entry name" value="PROTEIN-GLUCOSYLGALACTOSYLHYDROXYLYSINE GLUCOSIDASE"/>
    <property type="match status" value="1"/>
</dbReference>
<dbReference type="PATRIC" id="fig|1423788.3.peg.1611"/>
<dbReference type="SUPFAM" id="SSF48208">
    <property type="entry name" value="Six-hairpin glycosidases"/>
    <property type="match status" value="1"/>
</dbReference>
<dbReference type="GO" id="GO:0004553">
    <property type="term" value="F:hydrolase activity, hydrolyzing O-glycosyl compounds"/>
    <property type="evidence" value="ECO:0007669"/>
    <property type="project" value="TreeGrafter"/>
</dbReference>
<dbReference type="GO" id="GO:0005975">
    <property type="term" value="P:carbohydrate metabolic process"/>
    <property type="evidence" value="ECO:0007669"/>
    <property type="project" value="InterPro"/>
</dbReference>